<evidence type="ECO:0000313" key="11">
    <source>
        <dbReference type="Proteomes" id="UP000292958"/>
    </source>
</evidence>
<evidence type="ECO:0000256" key="1">
    <source>
        <dbReference type="ARBA" id="ARBA00004167"/>
    </source>
</evidence>
<comment type="caution">
    <text evidence="10">The sequence shown here is derived from an EMBL/GenBank/DDBJ whole genome shotgun (WGS) entry which is preliminary data.</text>
</comment>
<evidence type="ECO:0000256" key="3">
    <source>
        <dbReference type="ARBA" id="ARBA00022475"/>
    </source>
</evidence>
<protein>
    <recommendedName>
        <fullName evidence="8">Regulator of SigK</fullName>
    </recommendedName>
    <alternativeName>
        <fullName evidence="7">Sigma-K anti-sigma factor RskA</fullName>
    </alternativeName>
</protein>
<dbReference type="GO" id="GO:0005886">
    <property type="term" value="C:plasma membrane"/>
    <property type="evidence" value="ECO:0007669"/>
    <property type="project" value="UniProtKB-SubCell"/>
</dbReference>
<dbReference type="InterPro" id="IPR018764">
    <property type="entry name" value="RskA_C"/>
</dbReference>
<dbReference type="GO" id="GO:0016989">
    <property type="term" value="F:sigma factor antagonist activity"/>
    <property type="evidence" value="ECO:0007669"/>
    <property type="project" value="TreeGrafter"/>
</dbReference>
<evidence type="ECO:0000259" key="9">
    <source>
        <dbReference type="Pfam" id="PF10099"/>
    </source>
</evidence>
<keyword evidence="11" id="KW-1185">Reference proteome</keyword>
<evidence type="ECO:0000256" key="5">
    <source>
        <dbReference type="ARBA" id="ARBA00022989"/>
    </source>
</evidence>
<evidence type="ECO:0000256" key="7">
    <source>
        <dbReference type="ARBA" id="ARBA00029829"/>
    </source>
</evidence>
<evidence type="ECO:0000256" key="6">
    <source>
        <dbReference type="ARBA" id="ARBA00023136"/>
    </source>
</evidence>
<feature type="domain" description="Anti-sigma K factor RskA C-terminal" evidence="9">
    <location>
        <begin position="148"/>
        <end position="305"/>
    </location>
</feature>
<dbReference type="PANTHER" id="PTHR37461:SF1">
    <property type="entry name" value="ANTI-SIGMA-K FACTOR RSKA"/>
    <property type="match status" value="1"/>
</dbReference>
<name>A0A4Q7YPW9_9BACT</name>
<dbReference type="OrthoDB" id="9806296at2"/>
<dbReference type="EMBL" id="SHKW01000001">
    <property type="protein sequence ID" value="RZU39822.1"/>
    <property type="molecule type" value="Genomic_DNA"/>
</dbReference>
<keyword evidence="3" id="KW-1003">Cell membrane</keyword>
<dbReference type="Proteomes" id="UP000292958">
    <property type="component" value="Unassembled WGS sequence"/>
</dbReference>
<keyword evidence="4" id="KW-0812">Transmembrane</keyword>
<evidence type="ECO:0000256" key="8">
    <source>
        <dbReference type="ARBA" id="ARBA00030803"/>
    </source>
</evidence>
<proteinExistence type="predicted"/>
<keyword evidence="5" id="KW-1133">Transmembrane helix</keyword>
<dbReference type="InterPro" id="IPR051474">
    <property type="entry name" value="Anti-sigma-K/W_factor"/>
</dbReference>
<sequence>MSAVAHYEDIDLALFAMHLLDGEGHRAVADHVSGCAFCRQELARLQGDLAACAYGIEMHSPGGAVRERILHRIAREKKAPPVEAVEPPLRTKAVTPTEELNEPKLEFRTRNGSHATVARRGRDAEAEVRTHRRSDGHLLKDIFLWLGWAVAAGMAVVGTRMYHERESYKARLAAQTGEVEQMRDDSAGSRRLLETITDTSSQQVLLSGAAEETGKSAPEGRVIYLASKGALILLANNLAALEPERVYELWLIPADGRDPIPAGTFHPDEKGNGSVVLPPLPRAVQAKAFGVTVEEGNGTQSPTMPIVLAGG</sequence>
<gene>
    <name evidence="10" type="ORF">BDD14_1217</name>
</gene>
<comment type="subcellular location">
    <subcellularLocation>
        <location evidence="2">Cell membrane</location>
    </subcellularLocation>
    <subcellularLocation>
        <location evidence="1">Membrane</location>
        <topology evidence="1">Single-pass membrane protein</topology>
    </subcellularLocation>
</comment>
<dbReference type="InterPro" id="IPR041916">
    <property type="entry name" value="Anti_sigma_zinc_sf"/>
</dbReference>
<evidence type="ECO:0000256" key="2">
    <source>
        <dbReference type="ARBA" id="ARBA00004236"/>
    </source>
</evidence>
<dbReference type="Pfam" id="PF10099">
    <property type="entry name" value="RskA_C"/>
    <property type="match status" value="1"/>
</dbReference>
<accession>A0A4Q7YPW9</accession>
<dbReference type="AlphaFoldDB" id="A0A4Q7YPW9"/>
<dbReference type="GO" id="GO:0006417">
    <property type="term" value="P:regulation of translation"/>
    <property type="evidence" value="ECO:0007669"/>
    <property type="project" value="TreeGrafter"/>
</dbReference>
<evidence type="ECO:0000313" key="10">
    <source>
        <dbReference type="EMBL" id="RZU39822.1"/>
    </source>
</evidence>
<evidence type="ECO:0000256" key="4">
    <source>
        <dbReference type="ARBA" id="ARBA00022692"/>
    </source>
</evidence>
<dbReference type="Gene3D" id="1.10.10.1320">
    <property type="entry name" value="Anti-sigma factor, zinc-finger domain"/>
    <property type="match status" value="1"/>
</dbReference>
<organism evidence="10 11">
    <name type="scientific">Edaphobacter modestus</name>
    <dbReference type="NCBI Taxonomy" id="388466"/>
    <lineage>
        <taxon>Bacteria</taxon>
        <taxon>Pseudomonadati</taxon>
        <taxon>Acidobacteriota</taxon>
        <taxon>Terriglobia</taxon>
        <taxon>Terriglobales</taxon>
        <taxon>Acidobacteriaceae</taxon>
        <taxon>Edaphobacter</taxon>
    </lineage>
</organism>
<dbReference type="PANTHER" id="PTHR37461">
    <property type="entry name" value="ANTI-SIGMA-K FACTOR RSKA"/>
    <property type="match status" value="1"/>
</dbReference>
<dbReference type="RefSeq" id="WP_130417980.1">
    <property type="nucleotide sequence ID" value="NZ_SHKW01000001.1"/>
</dbReference>
<reference evidence="10 11" key="1">
    <citation type="submission" date="2019-02" db="EMBL/GenBank/DDBJ databases">
        <title>Genomic Encyclopedia of Archaeal and Bacterial Type Strains, Phase II (KMG-II): from individual species to whole genera.</title>
        <authorList>
            <person name="Goeker M."/>
        </authorList>
    </citation>
    <scope>NUCLEOTIDE SEQUENCE [LARGE SCALE GENOMIC DNA]</scope>
    <source>
        <strain evidence="10 11">DSM 18101</strain>
    </source>
</reference>
<keyword evidence="6" id="KW-0472">Membrane</keyword>